<dbReference type="Proteomes" id="UP000705283">
    <property type="component" value="Unassembled WGS sequence"/>
</dbReference>
<evidence type="ECO:0000313" key="4">
    <source>
        <dbReference type="Proteomes" id="UP000192722"/>
    </source>
</evidence>
<proteinExistence type="predicted"/>
<keyword evidence="1" id="KW-1133">Transmembrane helix</keyword>
<dbReference type="EMBL" id="MRWD01000004">
    <property type="protein sequence ID" value="ORJ22737.1"/>
    <property type="molecule type" value="Genomic_DNA"/>
</dbReference>
<comment type="caution">
    <text evidence="2">The sequence shown here is derived from an EMBL/GenBank/DDBJ whole genome shotgun (WGS) entry which is preliminary data.</text>
</comment>
<keyword evidence="1" id="KW-0812">Transmembrane</keyword>
<reference evidence="3 4" key="2">
    <citation type="journal article" date="2017" name="Int. J. Syst. Evol. Microbiol.">
        <title>Rouxiella badensis sp. nov. and Rouxiella silvae sp. nov. isolated from peat bog soil in Germany and emendation of the genus description.</title>
        <authorList>
            <person name="Le Fleche-Mateos A."/>
            <person name="Kugler J.H."/>
            <person name="Hansen S.H."/>
            <person name="Syldatk C."/>
            <person name="Hausmann R."/>
            <person name="Lomprez F."/>
            <person name="Vandenbogaert M."/>
            <person name="Manuguerra J.C."/>
            <person name="Grimont P.A."/>
        </authorList>
    </citation>
    <scope>NUCLEOTIDE SEQUENCE [LARGE SCALE GENOMIC DNA]</scope>
    <source>
        <strain evidence="3 4">213</strain>
    </source>
</reference>
<evidence type="ECO:0000313" key="2">
    <source>
        <dbReference type="EMBL" id="MBF6639617.1"/>
    </source>
</evidence>
<dbReference type="AlphaFoldDB" id="A0AA40X7C9"/>
<evidence type="ECO:0000256" key="1">
    <source>
        <dbReference type="SAM" id="Phobius"/>
    </source>
</evidence>
<dbReference type="RefSeq" id="WP_084982199.1">
    <property type="nucleotide sequence ID" value="NZ_CBCSCF010000012.1"/>
</dbReference>
<keyword evidence="4" id="KW-1185">Reference proteome</keyword>
<protein>
    <submittedName>
        <fullName evidence="2">Uncharacterized protein</fullName>
    </submittedName>
</protein>
<evidence type="ECO:0000313" key="3">
    <source>
        <dbReference type="EMBL" id="ORJ22737.1"/>
    </source>
</evidence>
<accession>A0AA40X7C9</accession>
<sequence>MKINWGETLNMQALTGRLRWYACTLYQRLGPLPLLIFVVWLGSLIFLGTVLSPENARLGHSIEEIRQELAVPLPMLSTAQSALQKNMSITEYQQVKAIFDILSKHQLMAQESRYQFIEASDTRPEQLGLDIPMKGDYRHFYDALSELTATLPVKVNAITLSRSHPDLSELQIMLRVTVAGVHQ</sequence>
<feature type="transmembrane region" description="Helical" evidence="1">
    <location>
        <begin position="34"/>
        <end position="51"/>
    </location>
</feature>
<keyword evidence="1" id="KW-0472">Membrane</keyword>
<evidence type="ECO:0000313" key="5">
    <source>
        <dbReference type="Proteomes" id="UP000705283"/>
    </source>
</evidence>
<reference evidence="2" key="4">
    <citation type="submission" date="2022-09" db="EMBL/GenBank/DDBJ databases">
        <title>Rouxiella aceris sp. nov., isolated from tree sap and emended description of the genus Rhouxiella.</title>
        <authorList>
            <person name="Kim I.S."/>
        </authorList>
    </citation>
    <scope>NUCLEOTIDE SEQUENCE</scope>
    <source>
        <strain evidence="2">SAP-2</strain>
    </source>
</reference>
<dbReference type="Proteomes" id="UP000192722">
    <property type="component" value="Unassembled WGS sequence"/>
</dbReference>
<dbReference type="EMBL" id="JADMKS010000012">
    <property type="protein sequence ID" value="MBF6639617.1"/>
    <property type="molecule type" value="Genomic_DNA"/>
</dbReference>
<reference evidence="2" key="3">
    <citation type="submission" date="2020-11" db="EMBL/GenBank/DDBJ databases">
        <authorList>
            <person name="Lee S.D."/>
        </authorList>
    </citation>
    <scope>NUCLEOTIDE SEQUENCE</scope>
    <source>
        <strain evidence="2">SAP-2</strain>
    </source>
</reference>
<gene>
    <name evidence="3" type="ORF">BS639_02635</name>
    <name evidence="2" type="ORF">ITX54_23395</name>
</gene>
<organism evidence="2 5">
    <name type="scientific">Rouxiella silvae</name>
    <dbReference type="NCBI Taxonomy" id="1646373"/>
    <lineage>
        <taxon>Bacteria</taxon>
        <taxon>Pseudomonadati</taxon>
        <taxon>Pseudomonadota</taxon>
        <taxon>Gammaproteobacteria</taxon>
        <taxon>Enterobacterales</taxon>
        <taxon>Yersiniaceae</taxon>
        <taxon>Rouxiella</taxon>
    </lineage>
</organism>
<name>A0AA40X7C9_9GAMM</name>
<reference evidence="3" key="1">
    <citation type="submission" date="2016-12" db="EMBL/GenBank/DDBJ databases">
        <authorList>
            <person name="Le Fleche-Mateos A."/>
        </authorList>
    </citation>
    <scope>NUCLEOTIDE SEQUENCE</scope>
    <source>
        <strain evidence="3">213</strain>
    </source>
</reference>